<comment type="caution">
    <text evidence="6">The sequence shown here is derived from an EMBL/GenBank/DDBJ whole genome shotgun (WGS) entry which is preliminary data.</text>
</comment>
<sequence length="347" mass="38597">MTNLLTNDLNHILAHTKTLWEELRGQRIFITGGTGFFGCWLLESFIWANDQLDLKASAVVLTRSPDSFRQKAPHLATHPAIQFHSGDVRSFEFPEGEFSYVIHGATEASAKLNQEDPLLMFDTIIEGTRHTLEFAKFCQAKKFLLTSSGAVYGKQTPEITHVSEDYLGSPDLTNPGYAYAEGKRAAEMLCTLYAKQHGLETKIARCFAFVGPYLPLDTHFAIGNFIRDAMTGGPILIQGDGTPYRSYLYAADLAIWLWTILFKGKSCYPYNLGSDEDLTIAELAKVVASTFASKIEVVIAKEPIPGKPAERYVPSVKRAFSELQLKPLISLRESIVRTIDYVSATLL</sequence>
<dbReference type="EMBL" id="SFBF01000365">
    <property type="protein sequence ID" value="TRU42944.1"/>
    <property type="molecule type" value="Genomic_DNA"/>
</dbReference>
<dbReference type="Proteomes" id="UP000320293">
    <property type="component" value="Unassembled WGS sequence"/>
</dbReference>
<evidence type="ECO:0000313" key="7">
    <source>
        <dbReference type="Proteomes" id="UP000320293"/>
    </source>
</evidence>
<evidence type="ECO:0000313" key="6">
    <source>
        <dbReference type="EMBL" id="TRU42944.1"/>
    </source>
</evidence>
<keyword evidence="3" id="KW-0520">NAD</keyword>
<dbReference type="GO" id="GO:0042732">
    <property type="term" value="P:D-xylose metabolic process"/>
    <property type="evidence" value="ECO:0007669"/>
    <property type="project" value="InterPro"/>
</dbReference>
<dbReference type="GO" id="GO:0005737">
    <property type="term" value="C:cytoplasm"/>
    <property type="evidence" value="ECO:0007669"/>
    <property type="project" value="TreeGrafter"/>
</dbReference>
<dbReference type="GO" id="GO:0048040">
    <property type="term" value="F:UDP-glucuronate decarboxylase activity"/>
    <property type="evidence" value="ECO:0007669"/>
    <property type="project" value="TreeGrafter"/>
</dbReference>
<reference evidence="6 7" key="1">
    <citation type="submission" date="2019-01" db="EMBL/GenBank/DDBJ databases">
        <title>Coherence of Microcystis species and biogeography revealed through population genomics.</title>
        <authorList>
            <person name="Perez-Carrascal O.M."/>
            <person name="Terrat Y."/>
            <person name="Giani A."/>
            <person name="Fortin N."/>
            <person name="Tromas N."/>
            <person name="Shapiro B.J."/>
        </authorList>
    </citation>
    <scope>NUCLEOTIDE SEQUENCE [LARGE SCALE GENOMIC DNA]</scope>
    <source>
        <strain evidence="6">Ma_QC_Ca_00000000_S207</strain>
    </source>
</reference>
<evidence type="ECO:0000256" key="2">
    <source>
        <dbReference type="ARBA" id="ARBA00022793"/>
    </source>
</evidence>
<organism evidence="6 7">
    <name type="scientific">Microcystis aeruginosa Ma_QC_Ca_00000000_S207</name>
    <dbReference type="NCBI Taxonomy" id="2486251"/>
    <lineage>
        <taxon>Bacteria</taxon>
        <taxon>Bacillati</taxon>
        <taxon>Cyanobacteriota</taxon>
        <taxon>Cyanophyceae</taxon>
        <taxon>Oscillatoriophycideae</taxon>
        <taxon>Chroococcales</taxon>
        <taxon>Microcystaceae</taxon>
        <taxon>Microcystis</taxon>
    </lineage>
</organism>
<dbReference type="InterPro" id="IPR001509">
    <property type="entry name" value="Epimerase_deHydtase"/>
</dbReference>
<feature type="domain" description="NAD-dependent epimerase/dehydratase" evidence="5">
    <location>
        <begin position="28"/>
        <end position="273"/>
    </location>
</feature>
<dbReference type="AlphaFoldDB" id="A0A552F899"/>
<dbReference type="PANTHER" id="PTHR43078:SF6">
    <property type="entry name" value="UDP-GLUCURONIC ACID DECARBOXYLASE 1"/>
    <property type="match status" value="1"/>
</dbReference>
<evidence type="ECO:0000256" key="3">
    <source>
        <dbReference type="ARBA" id="ARBA00023027"/>
    </source>
</evidence>
<protein>
    <submittedName>
        <fullName evidence="6">NAD-dependent epimerase/dehydratase family protein</fullName>
    </submittedName>
</protein>
<accession>A0A552F899</accession>
<keyword evidence="2" id="KW-0210">Decarboxylase</keyword>
<evidence type="ECO:0000259" key="5">
    <source>
        <dbReference type="Pfam" id="PF01370"/>
    </source>
</evidence>
<evidence type="ECO:0000256" key="4">
    <source>
        <dbReference type="ARBA" id="ARBA00023239"/>
    </source>
</evidence>
<name>A0A552F899_MICAE</name>
<proteinExistence type="predicted"/>
<dbReference type="InterPro" id="IPR044516">
    <property type="entry name" value="UXS-like"/>
</dbReference>
<gene>
    <name evidence="6" type="ORF">EWV91_19475</name>
</gene>
<dbReference type="InterPro" id="IPR036291">
    <property type="entry name" value="NAD(P)-bd_dom_sf"/>
</dbReference>
<comment type="cofactor">
    <cofactor evidence="1">
        <name>NAD(+)</name>
        <dbReference type="ChEBI" id="CHEBI:57540"/>
    </cofactor>
</comment>
<evidence type="ECO:0000256" key="1">
    <source>
        <dbReference type="ARBA" id="ARBA00001911"/>
    </source>
</evidence>
<dbReference type="Gene3D" id="3.40.50.720">
    <property type="entry name" value="NAD(P)-binding Rossmann-like Domain"/>
    <property type="match status" value="1"/>
</dbReference>
<dbReference type="GO" id="GO:0070403">
    <property type="term" value="F:NAD+ binding"/>
    <property type="evidence" value="ECO:0007669"/>
    <property type="project" value="InterPro"/>
</dbReference>
<dbReference type="PANTHER" id="PTHR43078">
    <property type="entry name" value="UDP-GLUCURONIC ACID DECARBOXYLASE-RELATED"/>
    <property type="match status" value="1"/>
</dbReference>
<dbReference type="SUPFAM" id="SSF51735">
    <property type="entry name" value="NAD(P)-binding Rossmann-fold domains"/>
    <property type="match status" value="1"/>
</dbReference>
<dbReference type="Pfam" id="PF01370">
    <property type="entry name" value="Epimerase"/>
    <property type="match status" value="1"/>
</dbReference>
<keyword evidence="4" id="KW-0456">Lyase</keyword>